<evidence type="ECO:0000313" key="4">
    <source>
        <dbReference type="EMBL" id="TMQ55221.1"/>
    </source>
</evidence>
<dbReference type="Pfam" id="PF13180">
    <property type="entry name" value="PDZ_2"/>
    <property type="match status" value="1"/>
</dbReference>
<evidence type="ECO:0000313" key="5">
    <source>
        <dbReference type="Proteomes" id="UP000317716"/>
    </source>
</evidence>
<evidence type="ECO:0000256" key="1">
    <source>
        <dbReference type="SAM" id="MobiDB-lite"/>
    </source>
</evidence>
<dbReference type="EMBL" id="VBOS01000229">
    <property type="protein sequence ID" value="TMQ55221.1"/>
    <property type="molecule type" value="Genomic_DNA"/>
</dbReference>
<dbReference type="InterPro" id="IPR001478">
    <property type="entry name" value="PDZ"/>
</dbReference>
<feature type="non-terminal residue" evidence="4">
    <location>
        <position position="263"/>
    </location>
</feature>
<gene>
    <name evidence="4" type="ORF">E6K72_06760</name>
</gene>
<dbReference type="InterPro" id="IPR036034">
    <property type="entry name" value="PDZ_sf"/>
</dbReference>
<organism evidence="4 5">
    <name type="scientific">Eiseniibacteriota bacterium</name>
    <dbReference type="NCBI Taxonomy" id="2212470"/>
    <lineage>
        <taxon>Bacteria</taxon>
        <taxon>Candidatus Eiseniibacteriota</taxon>
    </lineage>
</organism>
<dbReference type="PROSITE" id="PS50106">
    <property type="entry name" value="PDZ"/>
    <property type="match status" value="1"/>
</dbReference>
<dbReference type="SMART" id="SM00228">
    <property type="entry name" value="PDZ"/>
    <property type="match status" value="1"/>
</dbReference>
<reference evidence="4 5" key="1">
    <citation type="journal article" date="2019" name="Nat. Microbiol.">
        <title>Mediterranean grassland soil C-N compound turnover is dependent on rainfall and depth, and is mediated by genomically divergent microorganisms.</title>
        <authorList>
            <person name="Diamond S."/>
            <person name="Andeer P.F."/>
            <person name="Li Z."/>
            <person name="Crits-Christoph A."/>
            <person name="Burstein D."/>
            <person name="Anantharaman K."/>
            <person name="Lane K.R."/>
            <person name="Thomas B.C."/>
            <person name="Pan C."/>
            <person name="Northen T.R."/>
            <person name="Banfield J.F."/>
        </authorList>
    </citation>
    <scope>NUCLEOTIDE SEQUENCE [LARGE SCALE GENOMIC DNA]</scope>
    <source>
        <strain evidence="4">WS_2</strain>
    </source>
</reference>
<comment type="caution">
    <text evidence="4">The sequence shown here is derived from an EMBL/GenBank/DDBJ whole genome shotgun (WGS) entry which is preliminary data.</text>
</comment>
<dbReference type="Gene3D" id="2.30.42.10">
    <property type="match status" value="1"/>
</dbReference>
<evidence type="ECO:0000259" key="3">
    <source>
        <dbReference type="PROSITE" id="PS50106"/>
    </source>
</evidence>
<protein>
    <submittedName>
        <fullName evidence="4">PDZ domain-containing protein</fullName>
    </submittedName>
</protein>
<accession>A0A538SV38</accession>
<feature type="region of interest" description="Disordered" evidence="1">
    <location>
        <begin position="221"/>
        <end position="263"/>
    </location>
</feature>
<proteinExistence type="predicted"/>
<dbReference type="SUPFAM" id="SSF50156">
    <property type="entry name" value="PDZ domain-like"/>
    <property type="match status" value="1"/>
</dbReference>
<evidence type="ECO:0000256" key="2">
    <source>
        <dbReference type="SAM" id="SignalP"/>
    </source>
</evidence>
<dbReference type="Proteomes" id="UP000317716">
    <property type="component" value="Unassembled WGS sequence"/>
</dbReference>
<name>A0A538SV38_UNCEI</name>
<keyword evidence="2" id="KW-0732">Signal</keyword>
<dbReference type="AlphaFoldDB" id="A0A538SV38"/>
<feature type="signal peptide" evidence="2">
    <location>
        <begin position="1"/>
        <end position="28"/>
    </location>
</feature>
<feature type="compositionally biased region" description="Low complexity" evidence="1">
    <location>
        <begin position="251"/>
        <end position="263"/>
    </location>
</feature>
<feature type="chain" id="PRO_5022236760" evidence="2">
    <location>
        <begin position="29"/>
        <end position="263"/>
    </location>
</feature>
<feature type="domain" description="PDZ" evidence="3">
    <location>
        <begin position="36"/>
        <end position="119"/>
    </location>
</feature>
<sequence>MSRLGIARGRGIGAMLLAVAALCPGARGDDTPAAASGAWIGVTTRAVTHAWPGSSHYGANGVAVVDVAPGSPANQAGIVAGDIVVSIDGRALKMPDDLLAAERALEPGRAVEVVLARGGGRMIMTFGLRPAPLAGQSAPAAGGGASSGASIDGAGAAGAAVGAGASAPAEVAAGGAGAAAATGATVGAGAAEASGTAGAAADGAGSAAATGAAVGIAAAAGTSSSSAGPEPTPFAGSTGTPIGEPVPVPVPATAAAVAPPDTA</sequence>